<protein>
    <recommendedName>
        <fullName evidence="5">Sorting nexin MVP1</fullName>
    </recommendedName>
    <alternativeName>
        <fullName evidence="10">Sorting nexin mvp1</fullName>
    </alternativeName>
</protein>
<feature type="compositionally biased region" description="Basic and acidic residues" evidence="11">
    <location>
        <begin position="200"/>
        <end position="210"/>
    </location>
</feature>
<dbReference type="Gene3D" id="1.20.1270.60">
    <property type="entry name" value="Arfaptin homology (AH) domain/BAR domain"/>
    <property type="match status" value="1"/>
</dbReference>
<gene>
    <name evidence="13" type="ORF">PAC_07104</name>
</gene>
<dbReference type="InterPro" id="IPR045734">
    <property type="entry name" value="Snx8_BAR_dom"/>
</dbReference>
<dbReference type="Pfam" id="PF19566">
    <property type="entry name" value="Snx8_BAR_dom"/>
    <property type="match status" value="1"/>
</dbReference>
<dbReference type="OrthoDB" id="10064318at2759"/>
<keyword evidence="14" id="KW-1185">Reference proteome</keyword>
<evidence type="ECO:0000256" key="3">
    <source>
        <dbReference type="ARBA" id="ARBA00004496"/>
    </source>
</evidence>
<dbReference type="EMBL" id="FJOG01000009">
    <property type="protein sequence ID" value="CZR57215.1"/>
    <property type="molecule type" value="Genomic_DNA"/>
</dbReference>
<evidence type="ECO:0000259" key="12">
    <source>
        <dbReference type="PROSITE" id="PS50195"/>
    </source>
</evidence>
<evidence type="ECO:0000313" key="14">
    <source>
        <dbReference type="Proteomes" id="UP000184330"/>
    </source>
</evidence>
<evidence type="ECO:0000256" key="1">
    <source>
        <dbReference type="ARBA" id="ARBA00002474"/>
    </source>
</evidence>
<dbReference type="FunFam" id="1.20.1270.60:FF:000072">
    <property type="entry name" value="Sorting nexin MVP1"/>
    <property type="match status" value="1"/>
</dbReference>
<keyword evidence="9" id="KW-0472">Membrane</keyword>
<accession>A0A1L7WWR5</accession>
<dbReference type="PANTHER" id="PTHR47554:SF1">
    <property type="entry name" value="SORTING NEXIN MVP1"/>
    <property type="match status" value="1"/>
</dbReference>
<keyword evidence="7" id="KW-0963">Cytoplasm</keyword>
<feature type="compositionally biased region" description="Polar residues" evidence="11">
    <location>
        <begin position="233"/>
        <end position="244"/>
    </location>
</feature>
<comment type="subcellular location">
    <subcellularLocation>
        <location evidence="3">Cytoplasm</location>
    </subcellularLocation>
    <subcellularLocation>
        <location evidence="2">Membrane</location>
        <topology evidence="2">Peripheral membrane protein</topology>
        <orientation evidence="2">Cytoplasmic side</orientation>
    </subcellularLocation>
</comment>
<feature type="compositionally biased region" description="Polar residues" evidence="11">
    <location>
        <begin position="261"/>
        <end position="272"/>
    </location>
</feature>
<dbReference type="GO" id="GO:0032266">
    <property type="term" value="F:phosphatidylinositol-3-phosphate binding"/>
    <property type="evidence" value="ECO:0007669"/>
    <property type="project" value="TreeGrafter"/>
</dbReference>
<name>A0A1L7WWR5_9HELO</name>
<evidence type="ECO:0000256" key="4">
    <source>
        <dbReference type="ARBA" id="ARBA00010883"/>
    </source>
</evidence>
<dbReference type="GO" id="GO:0005829">
    <property type="term" value="C:cytosol"/>
    <property type="evidence" value="ECO:0007669"/>
    <property type="project" value="GOC"/>
</dbReference>
<dbReference type="GO" id="GO:0042147">
    <property type="term" value="P:retrograde transport, endosome to Golgi"/>
    <property type="evidence" value="ECO:0007669"/>
    <property type="project" value="InterPro"/>
</dbReference>
<keyword evidence="6" id="KW-0813">Transport</keyword>
<dbReference type="InterPro" id="IPR027267">
    <property type="entry name" value="AH/BAR_dom_sf"/>
</dbReference>
<keyword evidence="8" id="KW-0653">Protein transport</keyword>
<evidence type="ECO:0000256" key="11">
    <source>
        <dbReference type="SAM" id="MobiDB-lite"/>
    </source>
</evidence>
<sequence>MSLFGDEDAIPAPASKSRVSLFDDDQPTSGSKSSLFEDDSGPSPWGLPTPKKAGRGELIKNLLPASDVPDSYIDLFDDIIKDGDSSGGKLSAAGVTRVLSAGKLSADDQSRIVSIVSSGGQLSDLSRNEANVLFALIGLAQEHEDVTLDGVDERRRNLPAPNLPSLSSQRAFAGVDELAAKPAQRPASPPPPAPVTASPERPRTMKRDSLEFPEADPWGSPALHKGHNHEAIPQTNGTPKQTNGGREPRRTTSNFTTTSTEGSNGRSSQPPEDQSVPVSGVWGSYDGSSSAPFRPSEDTTIGEGNYDGSGGGGDRPAPELSRSFGGGRVMSSGPEETIVITLLPEKEGMFMFQHHNYQVASARRGSKVVRRYSDFVWLLDCLHKRFPFRILPLLPPKRVGVNGNHLAADSTFIEKRRRGLARFANALVRHPVLSQEQLVIMFLTVPTELAVWRKQATISVQEEFAGKSLPPGLEDSLPPTLNDLFDRTRTGVRRSAEIYINLCNLTDRLVKRNEGLAADHLRLSLSLQSLADASEDTYATDTNDCPLLNEGLHATAKHISNSQSLLEDEARAWDLGALEDMKRQRDSLVSVRDMFDRRDRYDKDNIPSLERRIQNNENKLIAIRSKPEVKQGEIEKVTEAIIKDKQSIVAQHARGVFVKECIRDELVYFQSTQYHVSRTHQDWAQERVKYSELQADNWKQLHDELESMPIGE</sequence>
<dbReference type="Gene3D" id="3.30.1520.10">
    <property type="entry name" value="Phox-like domain"/>
    <property type="match status" value="1"/>
</dbReference>
<comment type="function">
    <text evidence="1">Required for vacuolar protein sorting.</text>
</comment>
<dbReference type="GO" id="GO:0016020">
    <property type="term" value="C:membrane"/>
    <property type="evidence" value="ECO:0007669"/>
    <property type="project" value="UniProtKB-SubCell"/>
</dbReference>
<feature type="region of interest" description="Disordered" evidence="11">
    <location>
        <begin position="180"/>
        <end position="330"/>
    </location>
</feature>
<dbReference type="CDD" id="cd07597">
    <property type="entry name" value="BAR_SNX8"/>
    <property type="match status" value="1"/>
</dbReference>
<organism evidence="13 14">
    <name type="scientific">Phialocephala subalpina</name>
    <dbReference type="NCBI Taxonomy" id="576137"/>
    <lineage>
        <taxon>Eukaryota</taxon>
        <taxon>Fungi</taxon>
        <taxon>Dikarya</taxon>
        <taxon>Ascomycota</taxon>
        <taxon>Pezizomycotina</taxon>
        <taxon>Leotiomycetes</taxon>
        <taxon>Helotiales</taxon>
        <taxon>Mollisiaceae</taxon>
        <taxon>Phialocephala</taxon>
        <taxon>Phialocephala fortinii species complex</taxon>
    </lineage>
</organism>
<dbReference type="InterPro" id="IPR028662">
    <property type="entry name" value="SNX8/Mvp1"/>
</dbReference>
<feature type="region of interest" description="Disordered" evidence="11">
    <location>
        <begin position="1"/>
        <end position="52"/>
    </location>
</feature>
<evidence type="ECO:0000256" key="7">
    <source>
        <dbReference type="ARBA" id="ARBA00022490"/>
    </source>
</evidence>
<dbReference type="Pfam" id="PF00787">
    <property type="entry name" value="PX"/>
    <property type="match status" value="1"/>
</dbReference>
<feature type="compositionally biased region" description="Gly residues" evidence="11">
    <location>
        <begin position="305"/>
        <end position="314"/>
    </location>
</feature>
<dbReference type="CDD" id="cd06866">
    <property type="entry name" value="PX_SNX8_Mvp1p_like"/>
    <property type="match status" value="1"/>
</dbReference>
<dbReference type="Proteomes" id="UP000184330">
    <property type="component" value="Unassembled WGS sequence"/>
</dbReference>
<comment type="similarity">
    <text evidence="4">Belongs to the sorting nexin family.</text>
</comment>
<feature type="domain" description="PX" evidence="12">
    <location>
        <begin position="335"/>
        <end position="449"/>
    </location>
</feature>
<dbReference type="InterPro" id="IPR036871">
    <property type="entry name" value="PX_dom_sf"/>
</dbReference>
<dbReference type="FunFam" id="3.30.1520.10:FF:000037">
    <property type="entry name" value="Sorting nexin mvp-1"/>
    <property type="match status" value="1"/>
</dbReference>
<dbReference type="InterPro" id="IPR035704">
    <property type="entry name" value="SNX8/Mvp1_PX"/>
</dbReference>
<dbReference type="GO" id="GO:0006623">
    <property type="term" value="P:protein targeting to vacuole"/>
    <property type="evidence" value="ECO:0007669"/>
    <property type="project" value="TreeGrafter"/>
</dbReference>
<evidence type="ECO:0000256" key="2">
    <source>
        <dbReference type="ARBA" id="ARBA00004287"/>
    </source>
</evidence>
<dbReference type="PANTHER" id="PTHR47554">
    <property type="entry name" value="SORTING NEXIN MVP1"/>
    <property type="match status" value="1"/>
</dbReference>
<evidence type="ECO:0000256" key="9">
    <source>
        <dbReference type="ARBA" id="ARBA00023136"/>
    </source>
</evidence>
<reference evidence="13 14" key="1">
    <citation type="submission" date="2016-03" db="EMBL/GenBank/DDBJ databases">
        <authorList>
            <person name="Ploux O."/>
        </authorList>
    </citation>
    <scope>NUCLEOTIDE SEQUENCE [LARGE SCALE GENOMIC DNA]</scope>
    <source>
        <strain evidence="13 14">UAMH 11012</strain>
    </source>
</reference>
<proteinExistence type="inferred from homology"/>
<dbReference type="STRING" id="576137.A0A1L7WWR5"/>
<dbReference type="SUPFAM" id="SSF64268">
    <property type="entry name" value="PX domain"/>
    <property type="match status" value="1"/>
</dbReference>
<dbReference type="SMART" id="SM00312">
    <property type="entry name" value="PX"/>
    <property type="match status" value="1"/>
</dbReference>
<dbReference type="PROSITE" id="PS50195">
    <property type="entry name" value="PX"/>
    <property type="match status" value="1"/>
</dbReference>
<evidence type="ECO:0000256" key="5">
    <source>
        <dbReference type="ARBA" id="ARBA00014268"/>
    </source>
</evidence>
<evidence type="ECO:0000256" key="8">
    <source>
        <dbReference type="ARBA" id="ARBA00022927"/>
    </source>
</evidence>
<dbReference type="GO" id="GO:0005768">
    <property type="term" value="C:endosome"/>
    <property type="evidence" value="ECO:0007669"/>
    <property type="project" value="TreeGrafter"/>
</dbReference>
<dbReference type="InterPro" id="IPR001683">
    <property type="entry name" value="PX_dom"/>
</dbReference>
<dbReference type="AlphaFoldDB" id="A0A1L7WWR5"/>
<evidence type="ECO:0000313" key="13">
    <source>
        <dbReference type="EMBL" id="CZR57215.1"/>
    </source>
</evidence>
<feature type="compositionally biased region" description="Low complexity" evidence="11">
    <location>
        <begin position="251"/>
        <end position="260"/>
    </location>
</feature>
<evidence type="ECO:0000256" key="6">
    <source>
        <dbReference type="ARBA" id="ARBA00022448"/>
    </source>
</evidence>
<evidence type="ECO:0000256" key="10">
    <source>
        <dbReference type="ARBA" id="ARBA00072009"/>
    </source>
</evidence>